<proteinExistence type="predicted"/>
<feature type="transmembrane region" description="Helical" evidence="1">
    <location>
        <begin position="71"/>
        <end position="94"/>
    </location>
</feature>
<comment type="caution">
    <text evidence="2">The sequence shown here is derived from an EMBL/GenBank/DDBJ whole genome shotgun (WGS) entry which is preliminary data.</text>
</comment>
<keyword evidence="3" id="KW-1185">Reference proteome</keyword>
<sequence length="170" mass="18852">MFCTYFFAFNCLFGSFKKILNFITGFVSDKTITFTLGTSKFTITPHFPKNSLISSLVTSDGKPPTNTFSCFALAFLGSIFFPLMTWSPAANAYLKNKLLKNYKSKSPGTSSCRISLQTNVIINTVHSPFIYCLILNDSYHLVGDDTASRRNKISQPLSNIPDGRTDVKVG</sequence>
<keyword evidence="1" id="KW-0472">Membrane</keyword>
<evidence type="ECO:0000256" key="1">
    <source>
        <dbReference type="SAM" id="Phobius"/>
    </source>
</evidence>
<accession>A0A6G0SZN0</accession>
<dbReference type="Proteomes" id="UP000475862">
    <property type="component" value="Unassembled WGS sequence"/>
</dbReference>
<evidence type="ECO:0000313" key="2">
    <source>
        <dbReference type="EMBL" id="KAE9523555.1"/>
    </source>
</evidence>
<gene>
    <name evidence="2" type="ORF">AGLY_016107</name>
</gene>
<evidence type="ECO:0000313" key="3">
    <source>
        <dbReference type="Proteomes" id="UP000475862"/>
    </source>
</evidence>
<name>A0A6G0SZN0_APHGL</name>
<keyword evidence="1" id="KW-0812">Transmembrane</keyword>
<protein>
    <submittedName>
        <fullName evidence="2">Uncharacterized protein</fullName>
    </submittedName>
</protein>
<keyword evidence="1" id="KW-1133">Transmembrane helix</keyword>
<organism evidence="2 3">
    <name type="scientific">Aphis glycines</name>
    <name type="common">Soybean aphid</name>
    <dbReference type="NCBI Taxonomy" id="307491"/>
    <lineage>
        <taxon>Eukaryota</taxon>
        <taxon>Metazoa</taxon>
        <taxon>Ecdysozoa</taxon>
        <taxon>Arthropoda</taxon>
        <taxon>Hexapoda</taxon>
        <taxon>Insecta</taxon>
        <taxon>Pterygota</taxon>
        <taxon>Neoptera</taxon>
        <taxon>Paraneoptera</taxon>
        <taxon>Hemiptera</taxon>
        <taxon>Sternorrhyncha</taxon>
        <taxon>Aphidomorpha</taxon>
        <taxon>Aphidoidea</taxon>
        <taxon>Aphididae</taxon>
        <taxon>Aphidini</taxon>
        <taxon>Aphis</taxon>
        <taxon>Aphis</taxon>
    </lineage>
</organism>
<reference evidence="2 3" key="1">
    <citation type="submission" date="2019-08" db="EMBL/GenBank/DDBJ databases">
        <title>The genome of the soybean aphid Biotype 1, its phylome, world population structure and adaptation to the North American continent.</title>
        <authorList>
            <person name="Giordano R."/>
            <person name="Donthu R.K."/>
            <person name="Hernandez A.G."/>
            <person name="Wright C.L."/>
            <person name="Zimin A.V."/>
        </authorList>
    </citation>
    <scope>NUCLEOTIDE SEQUENCE [LARGE SCALE GENOMIC DNA]</scope>
    <source>
        <tissue evidence="2">Whole aphids</tissue>
    </source>
</reference>
<dbReference type="EMBL" id="VYZN01000079">
    <property type="protein sequence ID" value="KAE9523555.1"/>
    <property type="molecule type" value="Genomic_DNA"/>
</dbReference>
<dbReference type="AlphaFoldDB" id="A0A6G0SZN0"/>